<evidence type="ECO:0000256" key="7">
    <source>
        <dbReference type="ARBA" id="ARBA00022891"/>
    </source>
</evidence>
<dbReference type="SUPFAM" id="SSF50998">
    <property type="entry name" value="Quinoprotein alcohol dehydrogenase-like"/>
    <property type="match status" value="1"/>
</dbReference>
<feature type="binding site" evidence="11">
    <location>
        <position position="80"/>
    </location>
    <ligand>
        <name>pyrroloquinoline quinone</name>
        <dbReference type="ChEBI" id="CHEBI:58442"/>
    </ligand>
</feature>
<evidence type="ECO:0000256" key="12">
    <source>
        <dbReference type="PIRSR" id="PIRSR617512-3"/>
    </source>
</evidence>
<name>A0A0A0ECV6_9RHOB</name>
<feature type="chain" id="PRO_5001961462" evidence="14">
    <location>
        <begin position="21"/>
        <end position="587"/>
    </location>
</feature>
<dbReference type="GO" id="GO:0016020">
    <property type="term" value="C:membrane"/>
    <property type="evidence" value="ECO:0007669"/>
    <property type="project" value="InterPro"/>
</dbReference>
<keyword evidence="9 13" id="KW-1015">Disulfide bond</keyword>
<dbReference type="CDD" id="cd10277">
    <property type="entry name" value="PQQ_ADH_I"/>
    <property type="match status" value="1"/>
</dbReference>
<accession>A0A0A0ECV6</accession>
<evidence type="ECO:0000256" key="1">
    <source>
        <dbReference type="ARBA" id="ARBA00004418"/>
    </source>
</evidence>
<feature type="disulfide bond" evidence="13">
    <location>
        <begin position="124"/>
        <end position="125"/>
    </location>
</feature>
<feature type="domain" description="Pyrrolo-quinoline quinone repeat" evidence="15">
    <location>
        <begin position="44"/>
        <end position="358"/>
    </location>
</feature>
<dbReference type="Gene3D" id="2.140.10.10">
    <property type="entry name" value="Quinoprotein alcohol dehydrogenase-like superfamily"/>
    <property type="match status" value="1"/>
</dbReference>
<feature type="binding site" evidence="12">
    <location>
        <position position="320"/>
    </location>
    <ligand>
        <name>Ca(2+)</name>
        <dbReference type="ChEBI" id="CHEBI:29108"/>
    </ligand>
</feature>
<dbReference type="SMART" id="SM00564">
    <property type="entry name" value="PQQ"/>
    <property type="match status" value="6"/>
</dbReference>
<dbReference type="PANTHER" id="PTHR32303:SF20">
    <property type="entry name" value="QUINOPROTEIN ETHANOL DEHYDROGENASE"/>
    <property type="match status" value="1"/>
</dbReference>
<sequence>MNRFILALTASMVAASMASAQVTEEDLANDAATTGDVLTNGMGRHLQRFSPLDTLNRDNIDNLVPAYAFSLGGEKQRGQETQPIVHDGIMYITGSYSRLYAIDARTGEELWQYDARLPEGILPCCDVVNRGAAIYGDNIYFGTLDARIVALNKDTGDVVWNKKIADYKAGYSYTAAPLIVKGLVITGNSGGEFGIVGEVQARDAETGELVWTRPVIEGHMGTLNGEESTMTGTLNATWPGDMWKTGGGATWLGGSYDADTDTLVFGTGNPAPWNSHLRNAGTPVEGNAGDNLYAASRLGIDPATGEIKWHFQTTPREGWDYDGVNEVVAYTDRSGNQRYATADRNGFFYVLNREDGAFVSATPFVKDITWAEGIDDTGRPIFNEANRPGNPADAADGKKGEVVFSSPSFLGGKNWMPMAHSPDTGLFYVPSNEWGMDIWNEPISYKKGAAYLGSGFTIKPNYEDHIGSLKAIDPDTGEVKWEYKNDAPLWGGVMATAGGLVFTGTPEGEFKAFDADSGEELWSFQTGSGIVGQPITWEQDGTQYVTVISGWGGAVPLWGGEVAKKVNYLNQGGLLWTFRLPEQFAAK</sequence>
<feature type="signal peptide" evidence="14">
    <location>
        <begin position="1"/>
        <end position="20"/>
    </location>
</feature>
<keyword evidence="7 11" id="KW-0634">PQQ</keyword>
<evidence type="ECO:0000256" key="14">
    <source>
        <dbReference type="SAM" id="SignalP"/>
    </source>
</evidence>
<evidence type="ECO:0000256" key="6">
    <source>
        <dbReference type="ARBA" id="ARBA00022837"/>
    </source>
</evidence>
<dbReference type="InterPro" id="IPR002372">
    <property type="entry name" value="PQQ_rpt_dom"/>
</dbReference>
<dbReference type="STRING" id="1461694.ATO9_14230"/>
<keyword evidence="3 12" id="KW-0479">Metal-binding</keyword>
<proteinExistence type="inferred from homology"/>
<feature type="binding site" evidence="11">
    <location>
        <position position="130"/>
    </location>
    <ligand>
        <name>pyrroloquinoline quinone</name>
        <dbReference type="ChEBI" id="CHEBI:58442"/>
    </ligand>
</feature>
<evidence type="ECO:0000256" key="3">
    <source>
        <dbReference type="ARBA" id="ARBA00022723"/>
    </source>
</evidence>
<feature type="binding site" evidence="12">
    <location>
        <position position="269"/>
    </location>
    <ligand>
        <name>Ca(2+)</name>
        <dbReference type="ChEBI" id="CHEBI:29108"/>
    </ligand>
</feature>
<keyword evidence="5" id="KW-0574">Periplasm</keyword>
<feature type="binding site" evidence="12">
    <location>
        <position position="192"/>
    </location>
    <ligand>
        <name>Ca(2+)</name>
        <dbReference type="ChEBI" id="CHEBI:29108"/>
    </ligand>
</feature>
<dbReference type="RefSeq" id="WP_043750191.1">
    <property type="nucleotide sequence ID" value="NZ_AQQX01000005.1"/>
</dbReference>
<gene>
    <name evidence="16" type="ORF">ATO9_14230</name>
</gene>
<comment type="cofactor">
    <cofactor evidence="12">
        <name>Ca(2+)</name>
        <dbReference type="ChEBI" id="CHEBI:29108"/>
    </cofactor>
    <text evidence="12">Binds 1 Ca(2+) ion per subunit.</text>
</comment>
<evidence type="ECO:0000256" key="5">
    <source>
        <dbReference type="ARBA" id="ARBA00022764"/>
    </source>
</evidence>
<dbReference type="FunFam" id="2.140.10.10:FF:000003">
    <property type="entry name" value="Methanol dehydrogenase, large subunit"/>
    <property type="match status" value="1"/>
</dbReference>
<keyword evidence="4 14" id="KW-0732">Signal</keyword>
<evidence type="ECO:0000256" key="13">
    <source>
        <dbReference type="PIRSR" id="PIRSR617512-4"/>
    </source>
</evidence>
<dbReference type="GO" id="GO:0016614">
    <property type="term" value="F:oxidoreductase activity, acting on CH-OH group of donors"/>
    <property type="evidence" value="ECO:0007669"/>
    <property type="project" value="InterPro"/>
</dbReference>
<comment type="cofactor">
    <cofactor evidence="11">
        <name>pyrroloquinoline quinone</name>
        <dbReference type="ChEBI" id="CHEBI:58442"/>
    </cofactor>
    <text evidence="11">Binds 1 PQQ group per subunit.</text>
</comment>
<keyword evidence="17" id="KW-1185">Reference proteome</keyword>
<dbReference type="Pfam" id="PF01011">
    <property type="entry name" value="PQQ"/>
    <property type="match status" value="2"/>
</dbReference>
<keyword evidence="8" id="KW-0560">Oxidoreductase</keyword>
<dbReference type="GO" id="GO:0030288">
    <property type="term" value="C:outer membrane-bounded periplasmic space"/>
    <property type="evidence" value="ECO:0007669"/>
    <property type="project" value="InterPro"/>
</dbReference>
<evidence type="ECO:0000256" key="4">
    <source>
        <dbReference type="ARBA" id="ARBA00022729"/>
    </source>
</evidence>
<dbReference type="OrthoDB" id="9794322at2"/>
<evidence type="ECO:0000313" key="17">
    <source>
        <dbReference type="Proteomes" id="UP000030004"/>
    </source>
</evidence>
<dbReference type="NCBIfam" id="TIGR03075">
    <property type="entry name" value="PQQ_enz_alc_DH"/>
    <property type="match status" value="1"/>
</dbReference>
<dbReference type="GO" id="GO:0005509">
    <property type="term" value="F:calcium ion binding"/>
    <property type="evidence" value="ECO:0007669"/>
    <property type="project" value="InterPro"/>
</dbReference>
<evidence type="ECO:0000256" key="9">
    <source>
        <dbReference type="ARBA" id="ARBA00023157"/>
    </source>
</evidence>
<comment type="similarity">
    <text evidence="2">Belongs to the bacterial PQQ dehydrogenase family.</text>
</comment>
<dbReference type="InterPro" id="IPR001479">
    <property type="entry name" value="Quinoprotein_DH_CS"/>
</dbReference>
<keyword evidence="6 12" id="KW-0106">Calcium</keyword>
<dbReference type="EMBL" id="AQQX01000005">
    <property type="protein sequence ID" value="KGM48130.1"/>
    <property type="molecule type" value="Genomic_DNA"/>
</dbReference>
<dbReference type="InterPro" id="IPR018391">
    <property type="entry name" value="PQQ_b-propeller_rpt"/>
</dbReference>
<dbReference type="GO" id="GO:0070968">
    <property type="term" value="F:pyrroloquinoline quinone binding"/>
    <property type="evidence" value="ECO:0007669"/>
    <property type="project" value="UniProtKB-ARBA"/>
</dbReference>
<feature type="active site" description="Proton acceptor" evidence="10">
    <location>
        <position position="320"/>
    </location>
</feature>
<dbReference type="PANTHER" id="PTHR32303">
    <property type="entry name" value="QUINOPROTEIN ALCOHOL DEHYDROGENASE (CYTOCHROME C)"/>
    <property type="match status" value="1"/>
</dbReference>
<dbReference type="InterPro" id="IPR017512">
    <property type="entry name" value="PQQ_MeOH/EtOH_DH"/>
</dbReference>
<organism evidence="16 17">
    <name type="scientific">Pseudooceanicola atlanticus</name>
    <dbReference type="NCBI Taxonomy" id="1461694"/>
    <lineage>
        <taxon>Bacteria</taxon>
        <taxon>Pseudomonadati</taxon>
        <taxon>Pseudomonadota</taxon>
        <taxon>Alphaproteobacteria</taxon>
        <taxon>Rhodobacterales</taxon>
        <taxon>Paracoccaceae</taxon>
        <taxon>Pseudooceanicola</taxon>
    </lineage>
</organism>
<dbReference type="InterPro" id="IPR034119">
    <property type="entry name" value="ADHI"/>
</dbReference>
<protein>
    <submittedName>
        <fullName evidence="16">Dehydrogenase</fullName>
    </submittedName>
</protein>
<evidence type="ECO:0000256" key="2">
    <source>
        <dbReference type="ARBA" id="ARBA00008156"/>
    </source>
</evidence>
<comment type="caution">
    <text evidence="16">The sequence shown here is derived from an EMBL/GenBank/DDBJ whole genome shotgun (WGS) entry which is preliminary data.</text>
</comment>
<dbReference type="AlphaFoldDB" id="A0A0A0ECV6"/>
<feature type="binding site" evidence="11">
    <location>
        <position position="174"/>
    </location>
    <ligand>
        <name>pyrroloquinoline quinone</name>
        <dbReference type="ChEBI" id="CHEBI:58442"/>
    </ligand>
</feature>
<evidence type="ECO:0000259" key="15">
    <source>
        <dbReference type="Pfam" id="PF01011"/>
    </source>
</evidence>
<feature type="domain" description="Pyrrolo-quinoline quinone repeat" evidence="15">
    <location>
        <begin position="463"/>
        <end position="545"/>
    </location>
</feature>
<evidence type="ECO:0000313" key="16">
    <source>
        <dbReference type="EMBL" id="KGM48130.1"/>
    </source>
</evidence>
<feature type="binding site" evidence="11">
    <location>
        <begin position="414"/>
        <end position="415"/>
    </location>
    <ligand>
        <name>pyrroloquinoline quinone</name>
        <dbReference type="ChEBI" id="CHEBI:58442"/>
    </ligand>
</feature>
<dbReference type="InterPro" id="IPR011047">
    <property type="entry name" value="Quinoprotein_ADH-like_sf"/>
</dbReference>
<dbReference type="PROSITE" id="PS00364">
    <property type="entry name" value="BACTERIAL_PQQ_2"/>
    <property type="match status" value="1"/>
</dbReference>
<dbReference type="Proteomes" id="UP000030004">
    <property type="component" value="Unassembled WGS sequence"/>
</dbReference>
<evidence type="ECO:0000256" key="10">
    <source>
        <dbReference type="PIRSR" id="PIRSR617512-1"/>
    </source>
</evidence>
<reference evidence="16 17" key="1">
    <citation type="journal article" date="2015" name="Antonie Van Leeuwenhoek">
        <title>Pseudooceanicola atlanticus gen. nov. sp. nov., isolated from surface seawater of the Atlantic Ocean and reclassification of Oceanicola batsensis, Oceanicola marinus, Oceanicola nitratireducens, Oceanicola nanhaiensis, Oceanicola antarcticus and Oceanicola flagellatus, as Pseudooceanicola batsensis comb. nov., Pseudooceanicola marinus comb. nov., Pseudooceanicola nitratireducens comb. nov., Pseudooceanicola nanhaiensis comb. nov., Pseudooceanicola antarcticus comb. nov., and Pseudooceanicola flagellatus comb. nov.</title>
        <authorList>
            <person name="Lai Q."/>
            <person name="Li G."/>
            <person name="Liu X."/>
            <person name="Du Y."/>
            <person name="Sun F."/>
            <person name="Shao Z."/>
        </authorList>
    </citation>
    <scope>NUCLEOTIDE SEQUENCE [LARGE SCALE GENOMIC DNA]</scope>
    <source>
        <strain evidence="16 17">22II-s11g</strain>
    </source>
</reference>
<evidence type="ECO:0000256" key="8">
    <source>
        <dbReference type="ARBA" id="ARBA00023002"/>
    </source>
</evidence>
<evidence type="ECO:0000256" key="11">
    <source>
        <dbReference type="PIRSR" id="PIRSR617512-2"/>
    </source>
</evidence>
<comment type="subcellular location">
    <subcellularLocation>
        <location evidence="1">Periplasm</location>
    </subcellularLocation>
</comment>
<dbReference type="eggNOG" id="COG4993">
    <property type="taxonomic scope" value="Bacteria"/>
</dbReference>